<gene>
    <name evidence="3" type="primary">LOC100183774</name>
</gene>
<organism evidence="3">
    <name type="scientific">Phallusia mammillata</name>
    <dbReference type="NCBI Taxonomy" id="59560"/>
    <lineage>
        <taxon>Eukaryota</taxon>
        <taxon>Metazoa</taxon>
        <taxon>Chordata</taxon>
        <taxon>Tunicata</taxon>
        <taxon>Ascidiacea</taxon>
        <taxon>Phlebobranchia</taxon>
        <taxon>Ascidiidae</taxon>
        <taxon>Phallusia</taxon>
    </lineage>
</organism>
<dbReference type="GO" id="GO:0016491">
    <property type="term" value="F:oxidoreductase activity"/>
    <property type="evidence" value="ECO:0007669"/>
    <property type="project" value="UniProtKB-KW"/>
</dbReference>
<dbReference type="Gene3D" id="1.10.1530.10">
    <property type="match status" value="1"/>
</dbReference>
<dbReference type="SUPFAM" id="SSF89733">
    <property type="entry name" value="L-sulfolactate dehydrogenase-like"/>
    <property type="match status" value="1"/>
</dbReference>
<dbReference type="InterPro" id="IPR036111">
    <property type="entry name" value="Mal/L-sulfo/L-lacto_DH-like_sf"/>
</dbReference>
<comment type="similarity">
    <text evidence="1">Belongs to the LDH2/MDH2 oxidoreductase family.</text>
</comment>
<dbReference type="InterPro" id="IPR043143">
    <property type="entry name" value="Mal/L-sulf/L-lact_DH-like_NADP"/>
</dbReference>
<dbReference type="InterPro" id="IPR043144">
    <property type="entry name" value="Mal/L-sulf/L-lact_DH-like_ah"/>
</dbReference>
<dbReference type="InterPro" id="IPR003767">
    <property type="entry name" value="Malate/L-lactate_DH-like"/>
</dbReference>
<dbReference type="PANTHER" id="PTHR11091:SF0">
    <property type="entry name" value="MALATE DEHYDROGENASE"/>
    <property type="match status" value="1"/>
</dbReference>
<dbReference type="EMBL" id="LR786959">
    <property type="protein sequence ID" value="CAB3262821.1"/>
    <property type="molecule type" value="mRNA"/>
</dbReference>
<keyword evidence="2" id="KW-0560">Oxidoreductase</keyword>
<dbReference type="Gene3D" id="3.30.1370.60">
    <property type="entry name" value="Hypothetical oxidoreductase yiak, domain 2"/>
    <property type="match status" value="1"/>
</dbReference>
<reference evidence="3" key="1">
    <citation type="submission" date="2020-04" db="EMBL/GenBank/DDBJ databases">
        <authorList>
            <person name="Neveu A P."/>
        </authorList>
    </citation>
    <scope>NUCLEOTIDE SEQUENCE</scope>
    <source>
        <tissue evidence="3">Whole embryo</tissue>
    </source>
</reference>
<dbReference type="PANTHER" id="PTHR11091">
    <property type="entry name" value="OXIDOREDUCTASE-RELATED"/>
    <property type="match status" value="1"/>
</dbReference>
<dbReference type="Pfam" id="PF02615">
    <property type="entry name" value="Ldh_2"/>
    <property type="match status" value="1"/>
</dbReference>
<protein>
    <submittedName>
        <fullName evidence="3">Uncharacterized protein LOC100183774</fullName>
    </submittedName>
</protein>
<sequence>MSIFVLTQNAVNRYQAKRLVKIVRACYSNMESAKSETLCIPMQSAKAFVKNCITAAGASNNHANDMAELLVTADYRGHFSHGLNRLEMYVNDLKTQITSTEGDPKVEKETAATAMVDGRNLLGPAVGTFCMDLAIKKAKEAGVGWVAARQSNHYGIAGYYALMASNQGLIGMSMTNTSPFVVPTRAKTATLGTNPVAFAAPAKSGKSFVLDMATSTVAVGKIELQQRKNEAIPTGWGADPNGVETNDPSKVLQGGGLLPLGGSEQSGGYKGYGLAMMVEVMCGILAGAGFGPNIRKWGTTERIADLGQCFIAVDPNAFCPGFENRMQDLMDLQRDLNPSDPKKPVLVAGDPERSHMTKCDSLGGIPYPQNIVKHMNEMGEKLGVESMKAI</sequence>
<dbReference type="AlphaFoldDB" id="A0A6F9DHZ4"/>
<evidence type="ECO:0000256" key="2">
    <source>
        <dbReference type="ARBA" id="ARBA00023002"/>
    </source>
</evidence>
<name>A0A6F9DHZ4_9ASCI</name>
<proteinExistence type="evidence at transcript level"/>
<accession>A0A6F9DHZ4</accession>
<evidence type="ECO:0000313" key="3">
    <source>
        <dbReference type="EMBL" id="CAB3262821.1"/>
    </source>
</evidence>
<evidence type="ECO:0000256" key="1">
    <source>
        <dbReference type="ARBA" id="ARBA00006056"/>
    </source>
</evidence>